<comment type="caution">
    <text evidence="2">The sequence shown here is derived from an EMBL/GenBank/DDBJ whole genome shotgun (WGS) entry which is preliminary data.</text>
</comment>
<dbReference type="AlphaFoldDB" id="A0A921GI10"/>
<evidence type="ECO:0000313" key="3">
    <source>
        <dbReference type="Proteomes" id="UP000697330"/>
    </source>
</evidence>
<dbReference type="Gene3D" id="3.40.930.10">
    <property type="entry name" value="Mannitol-specific EII, Chain A"/>
    <property type="match status" value="1"/>
</dbReference>
<evidence type="ECO:0000259" key="1">
    <source>
        <dbReference type="PROSITE" id="PS51094"/>
    </source>
</evidence>
<feature type="domain" description="PTS EIIA type-2" evidence="1">
    <location>
        <begin position="4"/>
        <end position="151"/>
    </location>
</feature>
<dbReference type="InterPro" id="IPR016152">
    <property type="entry name" value="PTrfase/Anion_transptr"/>
</dbReference>
<reference evidence="2" key="1">
    <citation type="journal article" date="2021" name="PeerJ">
        <title>Extensive microbial diversity within the chicken gut microbiome revealed by metagenomics and culture.</title>
        <authorList>
            <person name="Gilroy R."/>
            <person name="Ravi A."/>
            <person name="Getino M."/>
            <person name="Pursley I."/>
            <person name="Horton D.L."/>
            <person name="Alikhan N.F."/>
            <person name="Baker D."/>
            <person name="Gharbi K."/>
            <person name="Hall N."/>
            <person name="Watson M."/>
            <person name="Adriaenssens E.M."/>
            <person name="Foster-Nyarko E."/>
            <person name="Jarju S."/>
            <person name="Secka A."/>
            <person name="Antonio M."/>
            <person name="Oren A."/>
            <person name="Chaudhuri R.R."/>
            <person name="La Ragione R."/>
            <person name="Hildebrand F."/>
            <person name="Pallen M.J."/>
        </authorList>
    </citation>
    <scope>NUCLEOTIDE SEQUENCE</scope>
    <source>
        <strain evidence="2">CHK124-7917</strain>
    </source>
</reference>
<evidence type="ECO:0000313" key="2">
    <source>
        <dbReference type="EMBL" id="HJF46364.1"/>
    </source>
</evidence>
<gene>
    <name evidence="2" type="ORF">K8U72_11395</name>
</gene>
<reference evidence="2" key="2">
    <citation type="submission" date="2021-09" db="EMBL/GenBank/DDBJ databases">
        <authorList>
            <person name="Gilroy R."/>
        </authorList>
    </citation>
    <scope>NUCLEOTIDE SEQUENCE</scope>
    <source>
        <strain evidence="2">CHK124-7917</strain>
    </source>
</reference>
<proteinExistence type="predicted"/>
<sequence length="153" mass="16647">MAALTFNESLVMIIEEPLTREQAEGVLADVLHEAGYVKDSYRQAILDREASFPTGLFAGDVNVAIPHCDVESVNEGAMCVGVLRHPATWGRMEDKTQTCEVSLVVMLALTDPKDHLETLRKVIGLVQDQELVARVVAAETPGEVFSLVADKLA</sequence>
<dbReference type="Proteomes" id="UP000697330">
    <property type="component" value="Unassembled WGS sequence"/>
</dbReference>
<dbReference type="Pfam" id="PF00359">
    <property type="entry name" value="PTS_EIIA_2"/>
    <property type="match status" value="1"/>
</dbReference>
<keyword evidence="2" id="KW-0762">Sugar transport</keyword>
<dbReference type="SUPFAM" id="SSF55804">
    <property type="entry name" value="Phoshotransferase/anion transport protein"/>
    <property type="match status" value="1"/>
</dbReference>
<dbReference type="InterPro" id="IPR002178">
    <property type="entry name" value="PTS_EIIA_type-2_dom"/>
</dbReference>
<dbReference type="PROSITE" id="PS51094">
    <property type="entry name" value="PTS_EIIA_TYPE_2"/>
    <property type="match status" value="1"/>
</dbReference>
<dbReference type="PANTHER" id="PTHR47738">
    <property type="entry name" value="PTS SYSTEM FRUCTOSE-LIKE EIIA COMPONENT-RELATED"/>
    <property type="match status" value="1"/>
</dbReference>
<keyword evidence="2" id="KW-0813">Transport</keyword>
<protein>
    <submittedName>
        <fullName evidence="2">PTS sugar transporter subunit IIA</fullName>
    </submittedName>
</protein>
<dbReference type="EMBL" id="DYWQ01000173">
    <property type="protein sequence ID" value="HJF46364.1"/>
    <property type="molecule type" value="Genomic_DNA"/>
</dbReference>
<dbReference type="InterPro" id="IPR051541">
    <property type="entry name" value="PTS_SugarTrans_NitroReg"/>
</dbReference>
<dbReference type="PANTHER" id="PTHR47738:SF3">
    <property type="entry name" value="PHOSPHOTRANSFERASE SYSTEM MANNITOL_FRUCTOSE-SPECIFIC IIA DOMAIN CONTAINING PROTEIN"/>
    <property type="match status" value="1"/>
</dbReference>
<name>A0A921GI10_9ACTN</name>
<dbReference type="CDD" id="cd00211">
    <property type="entry name" value="PTS_IIA_fru"/>
    <property type="match status" value="1"/>
</dbReference>
<organism evidence="2 3">
    <name type="scientific">Thermophilibacter provencensis</name>
    <dbReference type="NCBI Taxonomy" id="1852386"/>
    <lineage>
        <taxon>Bacteria</taxon>
        <taxon>Bacillati</taxon>
        <taxon>Actinomycetota</taxon>
        <taxon>Coriobacteriia</taxon>
        <taxon>Coriobacteriales</taxon>
        <taxon>Atopobiaceae</taxon>
        <taxon>Thermophilibacter</taxon>
    </lineage>
</organism>
<dbReference type="RefSeq" id="WP_274959842.1">
    <property type="nucleotide sequence ID" value="NZ_DYWQ01000173.1"/>
</dbReference>
<accession>A0A921GI10</accession>